<gene>
    <name evidence="1" type="ORF">TKK_002666</name>
</gene>
<reference evidence="1 2" key="1">
    <citation type="journal article" date="2024" name="bioRxiv">
        <title>A reference genome for Trichogramma kaykai: A tiny desert-dwelling parasitoid wasp with competing sex-ratio distorters.</title>
        <authorList>
            <person name="Culotta J."/>
            <person name="Lindsey A.R."/>
        </authorList>
    </citation>
    <scope>NUCLEOTIDE SEQUENCE [LARGE SCALE GENOMIC DNA]</scope>
    <source>
        <strain evidence="1 2">KSX58</strain>
    </source>
</reference>
<proteinExistence type="predicted"/>
<keyword evidence="2" id="KW-1185">Reference proteome</keyword>
<dbReference type="Proteomes" id="UP001627154">
    <property type="component" value="Unassembled WGS sequence"/>
</dbReference>
<accession>A0ABD2XII6</accession>
<evidence type="ECO:0000313" key="2">
    <source>
        <dbReference type="Proteomes" id="UP001627154"/>
    </source>
</evidence>
<dbReference type="AlphaFoldDB" id="A0ABD2XII6"/>
<sequence>MSSEDESKMKTRGDGPTNVIYKGKQYKLGRPIVFITKRLETFLTEEPRLWPDYHEWVREHIIKTKKSGKWEKHKKELETRQDLIKKYNKETHYQVNKDVIVGLMNGNRNSMKKVFQAMNLLPLPKE</sequence>
<organism evidence="1 2">
    <name type="scientific">Trichogramma kaykai</name>
    <dbReference type="NCBI Taxonomy" id="54128"/>
    <lineage>
        <taxon>Eukaryota</taxon>
        <taxon>Metazoa</taxon>
        <taxon>Ecdysozoa</taxon>
        <taxon>Arthropoda</taxon>
        <taxon>Hexapoda</taxon>
        <taxon>Insecta</taxon>
        <taxon>Pterygota</taxon>
        <taxon>Neoptera</taxon>
        <taxon>Endopterygota</taxon>
        <taxon>Hymenoptera</taxon>
        <taxon>Apocrita</taxon>
        <taxon>Proctotrupomorpha</taxon>
        <taxon>Chalcidoidea</taxon>
        <taxon>Trichogrammatidae</taxon>
        <taxon>Trichogramma</taxon>
    </lineage>
</organism>
<dbReference type="EMBL" id="JBJJXI010000022">
    <property type="protein sequence ID" value="KAL3405031.1"/>
    <property type="molecule type" value="Genomic_DNA"/>
</dbReference>
<evidence type="ECO:0000313" key="1">
    <source>
        <dbReference type="EMBL" id="KAL3405031.1"/>
    </source>
</evidence>
<protein>
    <submittedName>
        <fullName evidence="1">Uncharacterized protein</fullName>
    </submittedName>
</protein>
<name>A0ABD2XII6_9HYME</name>
<comment type="caution">
    <text evidence="1">The sequence shown here is derived from an EMBL/GenBank/DDBJ whole genome shotgun (WGS) entry which is preliminary data.</text>
</comment>